<reference evidence="3" key="1">
    <citation type="submission" date="2016-01" db="EMBL/GenBank/DDBJ databases">
        <authorList>
            <person name="Mitreva M."/>
            <person name="Pepin K.H."/>
            <person name="Mihindukulasuriya K.A."/>
            <person name="Fulton R."/>
            <person name="Fronick C."/>
            <person name="O'Laughlin M."/>
            <person name="Miner T."/>
            <person name="Herter B."/>
            <person name="Rosa B.A."/>
            <person name="Cordes M."/>
            <person name="Tomlinson C."/>
            <person name="Wollam A."/>
            <person name="Palsikar V.B."/>
            <person name="Mardis E.R."/>
            <person name="Wilson R.K."/>
        </authorList>
    </citation>
    <scope>NUCLEOTIDE SEQUENCE [LARGE SCALE GENOMIC DNA]</scope>
    <source>
        <strain evidence="3">DNF01167</strain>
    </source>
</reference>
<dbReference type="PATRIC" id="fig|1379.3.peg.1144"/>
<dbReference type="Proteomes" id="UP000070355">
    <property type="component" value="Unassembled WGS sequence"/>
</dbReference>
<keyword evidence="1" id="KW-0812">Transmembrane</keyword>
<name>A0A133ZV78_9BACL</name>
<gene>
    <name evidence="2" type="ORF">HMPREF3186_01165</name>
</gene>
<feature type="transmembrane region" description="Helical" evidence="1">
    <location>
        <begin position="86"/>
        <end position="105"/>
    </location>
</feature>
<feature type="transmembrane region" description="Helical" evidence="1">
    <location>
        <begin position="7"/>
        <end position="24"/>
    </location>
</feature>
<dbReference type="EMBL" id="LSDC01000076">
    <property type="protein sequence ID" value="KXB59347.1"/>
    <property type="molecule type" value="Genomic_DNA"/>
</dbReference>
<evidence type="ECO:0000313" key="3">
    <source>
        <dbReference type="Proteomes" id="UP000070355"/>
    </source>
</evidence>
<comment type="caution">
    <text evidence="2">The sequence shown here is derived from an EMBL/GenBank/DDBJ whole genome shotgun (WGS) entry which is preliminary data.</text>
</comment>
<dbReference type="RefSeq" id="WP_060914298.1">
    <property type="nucleotide sequence ID" value="NZ_KQ959965.1"/>
</dbReference>
<accession>A0A133ZV78</accession>
<sequence>MKVSTAILLMLPCEILIFSSILLPSEYIDYAIAFMMFYMAGVFFIIAKYILRGDNAHLISGISISYEEAKLPENIKKYAKDSKRTGRILQITGVGCLVVGLYLILF</sequence>
<keyword evidence="1" id="KW-1133">Transmembrane helix</keyword>
<keyword evidence="1" id="KW-0472">Membrane</keyword>
<proteinExistence type="predicted"/>
<evidence type="ECO:0000256" key="1">
    <source>
        <dbReference type="SAM" id="Phobius"/>
    </source>
</evidence>
<evidence type="ECO:0008006" key="4">
    <source>
        <dbReference type="Google" id="ProtNLM"/>
    </source>
</evidence>
<dbReference type="OrthoDB" id="2989009at2"/>
<feature type="transmembrane region" description="Helical" evidence="1">
    <location>
        <begin position="30"/>
        <end position="51"/>
    </location>
</feature>
<evidence type="ECO:0000313" key="2">
    <source>
        <dbReference type="EMBL" id="KXB59347.1"/>
    </source>
</evidence>
<dbReference type="AlphaFoldDB" id="A0A133ZV78"/>
<protein>
    <recommendedName>
        <fullName evidence="4">DUF3899 domain-containing protein</fullName>
    </recommendedName>
</protein>
<organism evidence="2 3">
    <name type="scientific">Gemella haemolysans</name>
    <dbReference type="NCBI Taxonomy" id="1379"/>
    <lineage>
        <taxon>Bacteria</taxon>
        <taxon>Bacillati</taxon>
        <taxon>Bacillota</taxon>
        <taxon>Bacilli</taxon>
        <taxon>Bacillales</taxon>
        <taxon>Gemellaceae</taxon>
        <taxon>Gemella</taxon>
    </lineage>
</organism>